<comment type="caution">
    <text evidence="10">The sequence shown here is derived from an EMBL/GenBank/DDBJ whole genome shotgun (WGS) entry which is preliminary data.</text>
</comment>
<gene>
    <name evidence="10" type="ORF">BDN70DRAFT_883254</name>
</gene>
<keyword evidence="5 7" id="KW-0802">TPR repeat</keyword>
<feature type="region of interest" description="Disordered" evidence="8">
    <location>
        <begin position="52"/>
        <end position="79"/>
    </location>
</feature>
<feature type="repeat" description="TPR" evidence="7">
    <location>
        <begin position="374"/>
        <end position="407"/>
    </location>
</feature>
<proteinExistence type="predicted"/>
<keyword evidence="2" id="KW-0677">Repeat</keyword>
<dbReference type="Proteomes" id="UP000807469">
    <property type="component" value="Unassembled WGS sequence"/>
</dbReference>
<evidence type="ECO:0000313" key="11">
    <source>
        <dbReference type="Proteomes" id="UP000807469"/>
    </source>
</evidence>
<evidence type="ECO:0000256" key="3">
    <source>
        <dbReference type="ARBA" id="ARBA00022776"/>
    </source>
</evidence>
<keyword evidence="1" id="KW-0132">Cell division</keyword>
<protein>
    <submittedName>
        <fullName evidence="10">TPR-like protein</fullName>
    </submittedName>
</protein>
<evidence type="ECO:0000256" key="1">
    <source>
        <dbReference type="ARBA" id="ARBA00022618"/>
    </source>
</evidence>
<dbReference type="GO" id="GO:0045842">
    <property type="term" value="P:positive regulation of mitotic metaphase/anaphase transition"/>
    <property type="evidence" value="ECO:0007669"/>
    <property type="project" value="TreeGrafter"/>
</dbReference>
<dbReference type="InterPro" id="IPR019734">
    <property type="entry name" value="TPR_rpt"/>
</dbReference>
<dbReference type="InterPro" id="IPR011990">
    <property type="entry name" value="TPR-like_helical_dom_sf"/>
</dbReference>
<reference evidence="10" key="1">
    <citation type="submission" date="2020-11" db="EMBL/GenBank/DDBJ databases">
        <authorList>
            <consortium name="DOE Joint Genome Institute"/>
            <person name="Ahrendt S."/>
            <person name="Riley R."/>
            <person name="Andreopoulos W."/>
            <person name="Labutti K."/>
            <person name="Pangilinan J."/>
            <person name="Ruiz-Duenas F.J."/>
            <person name="Barrasa J.M."/>
            <person name="Sanchez-Garcia M."/>
            <person name="Camarero S."/>
            <person name="Miyauchi S."/>
            <person name="Serrano A."/>
            <person name="Linde D."/>
            <person name="Babiker R."/>
            <person name="Drula E."/>
            <person name="Ayuso-Fernandez I."/>
            <person name="Pacheco R."/>
            <person name="Padilla G."/>
            <person name="Ferreira P."/>
            <person name="Barriuso J."/>
            <person name="Kellner H."/>
            <person name="Castanera R."/>
            <person name="Alfaro M."/>
            <person name="Ramirez L."/>
            <person name="Pisabarro A.G."/>
            <person name="Kuo A."/>
            <person name="Tritt A."/>
            <person name="Lipzen A."/>
            <person name="He G."/>
            <person name="Yan M."/>
            <person name="Ng V."/>
            <person name="Cullen D."/>
            <person name="Martin F."/>
            <person name="Rosso M.-N."/>
            <person name="Henrissat B."/>
            <person name="Hibbett D."/>
            <person name="Martinez A.T."/>
            <person name="Grigoriev I.V."/>
        </authorList>
    </citation>
    <scope>NUCLEOTIDE SEQUENCE</scope>
    <source>
        <strain evidence="10">CIRM-BRFM 674</strain>
    </source>
</reference>
<dbReference type="GO" id="GO:0031145">
    <property type="term" value="P:anaphase-promoting complex-dependent catabolic process"/>
    <property type="evidence" value="ECO:0007669"/>
    <property type="project" value="TreeGrafter"/>
</dbReference>
<keyword evidence="6" id="KW-0131">Cell cycle</keyword>
<evidence type="ECO:0000256" key="8">
    <source>
        <dbReference type="SAM" id="MobiDB-lite"/>
    </source>
</evidence>
<dbReference type="SMART" id="SM00028">
    <property type="entry name" value="TPR"/>
    <property type="match status" value="7"/>
</dbReference>
<dbReference type="Pfam" id="PF04049">
    <property type="entry name" value="ANAPC8"/>
    <property type="match status" value="1"/>
</dbReference>
<evidence type="ECO:0000256" key="7">
    <source>
        <dbReference type="PROSITE-ProRule" id="PRU00339"/>
    </source>
</evidence>
<feature type="domain" description="Cdc23" evidence="9">
    <location>
        <begin position="13"/>
        <end position="313"/>
    </location>
</feature>
<dbReference type="Pfam" id="PF13181">
    <property type="entry name" value="TPR_8"/>
    <property type="match status" value="2"/>
</dbReference>
<keyword evidence="11" id="KW-1185">Reference proteome</keyword>
<dbReference type="GO" id="GO:0005680">
    <property type="term" value="C:anaphase-promoting complex"/>
    <property type="evidence" value="ECO:0007669"/>
    <property type="project" value="InterPro"/>
</dbReference>
<evidence type="ECO:0000313" key="10">
    <source>
        <dbReference type="EMBL" id="KAF9475766.1"/>
    </source>
</evidence>
<feature type="compositionally biased region" description="Low complexity" evidence="8">
    <location>
        <begin position="59"/>
        <end position="75"/>
    </location>
</feature>
<dbReference type="Pfam" id="PF13414">
    <property type="entry name" value="TPR_11"/>
    <property type="match status" value="1"/>
</dbReference>
<evidence type="ECO:0000256" key="6">
    <source>
        <dbReference type="ARBA" id="ARBA00023306"/>
    </source>
</evidence>
<dbReference type="Gene3D" id="1.25.40.10">
    <property type="entry name" value="Tetratricopeptide repeat domain"/>
    <property type="match status" value="3"/>
</dbReference>
<evidence type="ECO:0000256" key="4">
    <source>
        <dbReference type="ARBA" id="ARBA00022786"/>
    </source>
</evidence>
<dbReference type="PANTHER" id="PTHR12558:SF10">
    <property type="entry name" value="CELL DIVISION CYCLE PROTEIN 23 HOMOLOG"/>
    <property type="match status" value="1"/>
</dbReference>
<keyword evidence="4" id="KW-0833">Ubl conjugation pathway</keyword>
<dbReference type="SUPFAM" id="SSF48452">
    <property type="entry name" value="TPR-like"/>
    <property type="match status" value="2"/>
</dbReference>
<feature type="repeat" description="TPR" evidence="7">
    <location>
        <begin position="442"/>
        <end position="475"/>
    </location>
</feature>
<dbReference type="PANTHER" id="PTHR12558">
    <property type="entry name" value="CELL DIVISION CYCLE 16,23,27"/>
    <property type="match status" value="1"/>
</dbReference>
<dbReference type="OrthoDB" id="10262026at2759"/>
<dbReference type="PROSITE" id="PS50005">
    <property type="entry name" value="TPR"/>
    <property type="match status" value="4"/>
</dbReference>
<evidence type="ECO:0000259" key="9">
    <source>
        <dbReference type="Pfam" id="PF04049"/>
    </source>
</evidence>
<evidence type="ECO:0000256" key="2">
    <source>
        <dbReference type="ARBA" id="ARBA00022737"/>
    </source>
</evidence>
<feature type="repeat" description="TPR" evidence="7">
    <location>
        <begin position="306"/>
        <end position="339"/>
    </location>
</feature>
<dbReference type="EMBL" id="MU155319">
    <property type="protein sequence ID" value="KAF9475766.1"/>
    <property type="molecule type" value="Genomic_DNA"/>
</dbReference>
<sequence length="630" mass="71631">MSSSSGVDAQIISGLRVASKGCYERGLLVASKWSSELLLSISPDKMRQIKSTQSLSSFATSTPTRSQPSPQPSASFIDPSPLPEEVLTQAASISLNPGSDQHLSQAAYSKDVQILEKDLEIREQDVILAARAYFDTREFQRAINLLTECISLKAKFLRLYCQFIATEKKALRNWHTLDNNRHQPPVPVNESLGELLDAVKDDTDPWLLFLKALFLSRLSRREEAIQSALLSIAGVRWNWSAWTLLGSCIGDGEELSSLLHLIPFPRDHPLVQIFQIKTLNDLHNAAEHEIQLCDQLLGSDFFPNSTYIMSLKACAYYHGHDYTQAERMFDKVLSLDPNHVEDIDIYSNVLYVQDSRLKLSKLAHDFLAMDKDRPEVCCLVGNHYSLRAEHEKAVKYFRRATQLDRTYLPAWTLMGHEYVEMKNSQAAIEAYRRAVDISRKDYRAWFGLGQAYELLSMYHYSLYYYQRATSLRPYDVRLWQAQAMCYEELGRLREAVECYKRALIPADPHEISINLKLARIHRTLEEHSEAVAYHRRVVEVCQADLRPIQDYAKSSLEVADYEMRVPDGNLNLAREYLNQVSSSNAEDVGRAKEMLKVVESMIHSRAISAQAGIDNVDADTADPGNSVQLI</sequence>
<name>A0A9P5YV97_9AGAR</name>
<dbReference type="GO" id="GO:0051301">
    <property type="term" value="P:cell division"/>
    <property type="evidence" value="ECO:0007669"/>
    <property type="project" value="UniProtKB-KW"/>
</dbReference>
<dbReference type="GO" id="GO:0016567">
    <property type="term" value="P:protein ubiquitination"/>
    <property type="evidence" value="ECO:0007669"/>
    <property type="project" value="TreeGrafter"/>
</dbReference>
<keyword evidence="3" id="KW-0498">Mitosis</keyword>
<organism evidence="10 11">
    <name type="scientific">Pholiota conissans</name>
    <dbReference type="NCBI Taxonomy" id="109636"/>
    <lineage>
        <taxon>Eukaryota</taxon>
        <taxon>Fungi</taxon>
        <taxon>Dikarya</taxon>
        <taxon>Basidiomycota</taxon>
        <taxon>Agaricomycotina</taxon>
        <taxon>Agaricomycetes</taxon>
        <taxon>Agaricomycetidae</taxon>
        <taxon>Agaricales</taxon>
        <taxon>Agaricineae</taxon>
        <taxon>Strophariaceae</taxon>
        <taxon>Pholiota</taxon>
    </lineage>
</organism>
<dbReference type="AlphaFoldDB" id="A0A9P5YV97"/>
<accession>A0A9P5YV97</accession>
<feature type="repeat" description="TPR" evidence="7">
    <location>
        <begin position="408"/>
        <end position="441"/>
    </location>
</feature>
<evidence type="ECO:0000256" key="5">
    <source>
        <dbReference type="ARBA" id="ARBA00022803"/>
    </source>
</evidence>
<dbReference type="InterPro" id="IPR007192">
    <property type="entry name" value="APC8"/>
</dbReference>